<name>A0ABT2AM40_9BURK</name>
<protein>
    <submittedName>
        <fullName evidence="2">Tetratricopeptide repeat protein</fullName>
    </submittedName>
</protein>
<reference evidence="2 3" key="1">
    <citation type="submission" date="2022-08" db="EMBL/GenBank/DDBJ databases">
        <title>Reclassification of Massilia species as members of the genera Telluria, Duganella, Pseudoduganella, Mokoshia gen. nov. and Zemynaea gen. nov. using orthogonal and non-orthogonal genome-based approaches.</title>
        <authorList>
            <person name="Bowman J.P."/>
        </authorList>
    </citation>
    <scope>NUCLEOTIDE SEQUENCE [LARGE SCALE GENOMIC DNA]</scope>
    <source>
        <strain evidence="2 3">JCM 31661</strain>
    </source>
</reference>
<dbReference type="SUPFAM" id="SSF48452">
    <property type="entry name" value="TPR-like"/>
    <property type="match status" value="1"/>
</dbReference>
<dbReference type="RefSeq" id="WP_258828325.1">
    <property type="nucleotide sequence ID" value="NZ_JANUHA010000008.1"/>
</dbReference>
<dbReference type="SUPFAM" id="SSF56935">
    <property type="entry name" value="Porins"/>
    <property type="match status" value="1"/>
</dbReference>
<feature type="signal peptide" evidence="1">
    <location>
        <begin position="1"/>
        <end position="21"/>
    </location>
</feature>
<feature type="chain" id="PRO_5045366983" evidence="1">
    <location>
        <begin position="22"/>
        <end position="417"/>
    </location>
</feature>
<proteinExistence type="predicted"/>
<keyword evidence="1" id="KW-0732">Signal</keyword>
<dbReference type="Gene3D" id="1.25.40.10">
    <property type="entry name" value="Tetratricopeptide repeat domain"/>
    <property type="match status" value="1"/>
</dbReference>
<accession>A0ABT2AM40</accession>
<organism evidence="2 3">
    <name type="scientific">Massilia agri</name>
    <dbReference type="NCBI Taxonomy" id="1886785"/>
    <lineage>
        <taxon>Bacteria</taxon>
        <taxon>Pseudomonadati</taxon>
        <taxon>Pseudomonadota</taxon>
        <taxon>Betaproteobacteria</taxon>
        <taxon>Burkholderiales</taxon>
        <taxon>Oxalobacteraceae</taxon>
        <taxon>Telluria group</taxon>
        <taxon>Massilia</taxon>
    </lineage>
</organism>
<comment type="caution">
    <text evidence="2">The sequence shown here is derived from an EMBL/GenBank/DDBJ whole genome shotgun (WGS) entry which is preliminary data.</text>
</comment>
<dbReference type="Proteomes" id="UP001206572">
    <property type="component" value="Unassembled WGS sequence"/>
</dbReference>
<dbReference type="Pfam" id="PF14559">
    <property type="entry name" value="TPR_19"/>
    <property type="match status" value="1"/>
</dbReference>
<gene>
    <name evidence="2" type="ORF">NX780_13165</name>
</gene>
<evidence type="ECO:0000313" key="3">
    <source>
        <dbReference type="Proteomes" id="UP001206572"/>
    </source>
</evidence>
<dbReference type="InterPro" id="IPR011990">
    <property type="entry name" value="TPR-like_helical_dom_sf"/>
</dbReference>
<sequence length="417" mass="46723">MKLPFILATALLALNPLPLLAQDAGSQTPAGTPTEQDLLYREALQAMSEGRSTDAVAMLQRFIDKEPRHAGAWLDLAISQCELGNAAEAERLFREVELRFAPPAGILEAIARYRATGCGKQAPRQAAWLLSATRGHDDNVNQGARDPRFAVGTGSERVDYELDPSYLPRSDGFNQLSASYLRQLNGKGTQFIAQAYGRRHDREHQQDTGSVLGALEHTWDVRSWRLRGTAALGYVTLDGALYQRQQQLQARLSPRQKPLPELDLALSANLSRADYPTRPNYNGTTIELGGIANYRGKRSLTQAVLTRLHDNSRELRPGGDRGGWFGSLQWYGETAERLTLEAGLSHQHWRSDRIYSPGLIEIRRLQNTTTLRGAAQWALRPHTSVVLEWRGTINRENISLFQYNSRALQLSLRWDNF</sequence>
<evidence type="ECO:0000256" key="1">
    <source>
        <dbReference type="SAM" id="SignalP"/>
    </source>
</evidence>
<evidence type="ECO:0000313" key="2">
    <source>
        <dbReference type="EMBL" id="MCS0597296.1"/>
    </source>
</evidence>
<dbReference type="EMBL" id="JANUHA010000008">
    <property type="protein sequence ID" value="MCS0597296.1"/>
    <property type="molecule type" value="Genomic_DNA"/>
</dbReference>
<keyword evidence="3" id="KW-1185">Reference proteome</keyword>